<reference evidence="1 2" key="1">
    <citation type="submission" date="2016-03" db="EMBL/GenBank/DDBJ databases">
        <title>EvidentialGene: Evidence-directed Construction of Genes on Genomes.</title>
        <authorList>
            <person name="Gilbert D.G."/>
            <person name="Choi J.-H."/>
            <person name="Mockaitis K."/>
            <person name="Colbourne J."/>
            <person name="Pfrender M."/>
        </authorList>
    </citation>
    <scope>NUCLEOTIDE SEQUENCE [LARGE SCALE GENOMIC DNA]</scope>
    <source>
        <strain evidence="1 2">Xinb3</strain>
        <tissue evidence="1">Complete organism</tissue>
    </source>
</reference>
<gene>
    <name evidence="1" type="ORF">APZ42_015436</name>
</gene>
<dbReference type="EMBL" id="LRGB01000512">
    <property type="protein sequence ID" value="KZS18826.1"/>
    <property type="molecule type" value="Genomic_DNA"/>
</dbReference>
<dbReference type="AlphaFoldDB" id="A0A0P5ZKK2"/>
<evidence type="ECO:0000313" key="1">
    <source>
        <dbReference type="EMBL" id="KZS18826.1"/>
    </source>
</evidence>
<protein>
    <submittedName>
        <fullName evidence="1">Uncharacterized protein</fullName>
    </submittedName>
</protein>
<evidence type="ECO:0000313" key="2">
    <source>
        <dbReference type="Proteomes" id="UP000076858"/>
    </source>
</evidence>
<sequence>MKNVFQVLRWIALCSILLFVFFSVQTVSSASLKGDPSPTAQNLNGIQSDTHPLTNKASTLPATSTTIQQRAKSLSRRTRIHYRIG</sequence>
<dbReference type="Proteomes" id="UP000076858">
    <property type="component" value="Unassembled WGS sequence"/>
</dbReference>
<comment type="caution">
    <text evidence="1">The sequence shown here is derived from an EMBL/GenBank/DDBJ whole genome shotgun (WGS) entry which is preliminary data.</text>
</comment>
<keyword evidence="2" id="KW-1185">Reference proteome</keyword>
<organism evidence="1 2">
    <name type="scientific">Daphnia magna</name>
    <dbReference type="NCBI Taxonomy" id="35525"/>
    <lineage>
        <taxon>Eukaryota</taxon>
        <taxon>Metazoa</taxon>
        <taxon>Ecdysozoa</taxon>
        <taxon>Arthropoda</taxon>
        <taxon>Crustacea</taxon>
        <taxon>Branchiopoda</taxon>
        <taxon>Diplostraca</taxon>
        <taxon>Cladocera</taxon>
        <taxon>Anomopoda</taxon>
        <taxon>Daphniidae</taxon>
        <taxon>Daphnia</taxon>
    </lineage>
</organism>
<accession>A0A0P5ZKK2</accession>
<proteinExistence type="predicted"/>
<name>A0A0P5ZKK2_9CRUS</name>